<reference evidence="9 10" key="1">
    <citation type="submission" date="2019-03" db="EMBL/GenBank/DDBJ databases">
        <title>Genomic Encyclopedia of Type Strains, Phase IV (KMG-IV): sequencing the most valuable type-strain genomes for metagenomic binning, comparative biology and taxonomic classification.</title>
        <authorList>
            <person name="Goeker M."/>
        </authorList>
    </citation>
    <scope>NUCLEOTIDE SEQUENCE [LARGE SCALE GENOMIC DNA]</scope>
    <source>
        <strain evidence="9 10">DSM 1709</strain>
    </source>
</reference>
<keyword evidence="3" id="KW-0813">Transport</keyword>
<evidence type="ECO:0000256" key="7">
    <source>
        <dbReference type="ARBA" id="ARBA00023136"/>
    </source>
</evidence>
<evidence type="ECO:0000256" key="1">
    <source>
        <dbReference type="ARBA" id="ARBA00004651"/>
    </source>
</evidence>
<sequence length="327" mass="33586">MKARRARHATPLLAAALLVALLLALSGGAAWVAPAQWLGGDGLMHDLVWVWRAPRVAAAFFVGACLALAGLLFQGVFRNPLAEPYLLGSASGAAVGAAIALLLPQWLPPGWSLPLLAFAGAWGASWLVLAVGRAGGGWQPARLLLAGVALAAILSALRGLLLMLFGDESTNLRALISWQLGGVQTPTAAQCAAFVPLLVLLAAGARRLAFGLDALGLGEQAAHGMGVRVPRLVAQAVLLAALATALAVCWGGLIGFVGLVVPHLLRWWLGPLHGRLVPACVLAGGTAMVLVDLIARAALAPSEIPAGLLTALVGGPFFLGLLLRRRE</sequence>
<dbReference type="GO" id="GO:0022857">
    <property type="term" value="F:transmembrane transporter activity"/>
    <property type="evidence" value="ECO:0007669"/>
    <property type="project" value="InterPro"/>
</dbReference>
<keyword evidence="4" id="KW-1003">Cell membrane</keyword>
<evidence type="ECO:0000256" key="8">
    <source>
        <dbReference type="SAM" id="Phobius"/>
    </source>
</evidence>
<organism evidence="9 10">
    <name type="scientific">Rubrivivax gelatinosus</name>
    <name type="common">Rhodocyclus gelatinosus</name>
    <name type="synonym">Rhodopseudomonas gelatinosa</name>
    <dbReference type="NCBI Taxonomy" id="28068"/>
    <lineage>
        <taxon>Bacteria</taxon>
        <taxon>Pseudomonadati</taxon>
        <taxon>Pseudomonadota</taxon>
        <taxon>Betaproteobacteria</taxon>
        <taxon>Burkholderiales</taxon>
        <taxon>Sphaerotilaceae</taxon>
        <taxon>Rubrivivax</taxon>
    </lineage>
</organism>
<evidence type="ECO:0000256" key="6">
    <source>
        <dbReference type="ARBA" id="ARBA00022989"/>
    </source>
</evidence>
<dbReference type="PANTHER" id="PTHR30472:SF25">
    <property type="entry name" value="ABC TRANSPORTER PERMEASE PROTEIN MJ0876-RELATED"/>
    <property type="match status" value="1"/>
</dbReference>
<evidence type="ECO:0000313" key="10">
    <source>
        <dbReference type="Proteomes" id="UP000295106"/>
    </source>
</evidence>
<dbReference type="RefSeq" id="WP_132648567.1">
    <property type="nucleotide sequence ID" value="NZ_CP181386.1"/>
</dbReference>
<feature type="transmembrane region" description="Helical" evidence="8">
    <location>
        <begin position="304"/>
        <end position="323"/>
    </location>
</feature>
<keyword evidence="6 8" id="KW-1133">Transmembrane helix</keyword>
<dbReference type="GO" id="GO:0005886">
    <property type="term" value="C:plasma membrane"/>
    <property type="evidence" value="ECO:0007669"/>
    <property type="project" value="UniProtKB-SubCell"/>
</dbReference>
<feature type="transmembrane region" description="Helical" evidence="8">
    <location>
        <begin position="143"/>
        <end position="165"/>
    </location>
</feature>
<dbReference type="OrthoDB" id="9782305at2"/>
<name>A0A4R2ME69_RUBGE</name>
<keyword evidence="5 8" id="KW-0812">Transmembrane</keyword>
<evidence type="ECO:0000256" key="2">
    <source>
        <dbReference type="ARBA" id="ARBA00007935"/>
    </source>
</evidence>
<feature type="transmembrane region" description="Helical" evidence="8">
    <location>
        <begin position="236"/>
        <end position="264"/>
    </location>
</feature>
<protein>
    <submittedName>
        <fullName evidence="9">Iron complex transport system permease protein</fullName>
    </submittedName>
</protein>
<dbReference type="Gene3D" id="1.10.3470.10">
    <property type="entry name" value="ABC transporter involved in vitamin B12 uptake, BtuC"/>
    <property type="match status" value="1"/>
</dbReference>
<evidence type="ECO:0000256" key="5">
    <source>
        <dbReference type="ARBA" id="ARBA00022692"/>
    </source>
</evidence>
<dbReference type="InterPro" id="IPR037294">
    <property type="entry name" value="ABC_BtuC-like"/>
</dbReference>
<evidence type="ECO:0000256" key="4">
    <source>
        <dbReference type="ARBA" id="ARBA00022475"/>
    </source>
</evidence>
<dbReference type="Proteomes" id="UP000295106">
    <property type="component" value="Unassembled WGS sequence"/>
</dbReference>
<dbReference type="PANTHER" id="PTHR30472">
    <property type="entry name" value="FERRIC ENTEROBACTIN TRANSPORT SYSTEM PERMEASE PROTEIN"/>
    <property type="match status" value="1"/>
</dbReference>
<dbReference type="EMBL" id="SLXD01000011">
    <property type="protein sequence ID" value="TCP00946.1"/>
    <property type="molecule type" value="Genomic_DNA"/>
</dbReference>
<gene>
    <name evidence="9" type="ORF">EV684_111152</name>
</gene>
<feature type="transmembrane region" description="Helical" evidence="8">
    <location>
        <begin position="85"/>
        <end position="107"/>
    </location>
</feature>
<dbReference type="GeneID" id="99683147"/>
<dbReference type="AlphaFoldDB" id="A0A4R2ME69"/>
<comment type="caution">
    <text evidence="9">The sequence shown here is derived from an EMBL/GenBank/DDBJ whole genome shotgun (WGS) entry which is preliminary data.</text>
</comment>
<feature type="transmembrane region" description="Helical" evidence="8">
    <location>
        <begin position="54"/>
        <end position="73"/>
    </location>
</feature>
<evidence type="ECO:0000256" key="3">
    <source>
        <dbReference type="ARBA" id="ARBA00022448"/>
    </source>
</evidence>
<dbReference type="SUPFAM" id="SSF81345">
    <property type="entry name" value="ABC transporter involved in vitamin B12 uptake, BtuC"/>
    <property type="match status" value="1"/>
</dbReference>
<proteinExistence type="inferred from homology"/>
<keyword evidence="7 8" id="KW-0472">Membrane</keyword>
<dbReference type="Pfam" id="PF01032">
    <property type="entry name" value="FecCD"/>
    <property type="match status" value="1"/>
</dbReference>
<comment type="similarity">
    <text evidence="2">Belongs to the binding-protein-dependent transport system permease family. FecCD subfamily.</text>
</comment>
<feature type="transmembrane region" description="Helical" evidence="8">
    <location>
        <begin position="113"/>
        <end position="131"/>
    </location>
</feature>
<comment type="subcellular location">
    <subcellularLocation>
        <location evidence="1">Cell membrane</location>
        <topology evidence="1">Multi-pass membrane protein</topology>
    </subcellularLocation>
</comment>
<dbReference type="InterPro" id="IPR000522">
    <property type="entry name" value="ABC_transptr_permease_BtuC"/>
</dbReference>
<evidence type="ECO:0000313" key="9">
    <source>
        <dbReference type="EMBL" id="TCP00946.1"/>
    </source>
</evidence>
<accession>A0A4R2ME69</accession>